<evidence type="ECO:0000259" key="19">
    <source>
        <dbReference type="SMART" id="SM00831"/>
    </source>
</evidence>
<keyword evidence="21" id="KW-1185">Reference proteome</keyword>
<evidence type="ECO:0000256" key="18">
    <source>
        <dbReference type="SAM" id="Phobius"/>
    </source>
</evidence>
<dbReference type="SUPFAM" id="SSF56784">
    <property type="entry name" value="HAD-like"/>
    <property type="match status" value="1"/>
</dbReference>
<keyword evidence="7" id="KW-0997">Cell inner membrane</keyword>
<feature type="transmembrane region" description="Helical" evidence="18">
    <location>
        <begin position="715"/>
        <end position="736"/>
    </location>
</feature>
<evidence type="ECO:0000256" key="15">
    <source>
        <dbReference type="ARBA" id="ARBA00023136"/>
    </source>
</evidence>
<organism evidence="20 21">
    <name type="scientific">Chitinophaga filiformis</name>
    <name type="common">Myxococcus filiformis</name>
    <name type="synonym">Flexibacter filiformis</name>
    <dbReference type="NCBI Taxonomy" id="104663"/>
    <lineage>
        <taxon>Bacteria</taxon>
        <taxon>Pseudomonadati</taxon>
        <taxon>Bacteroidota</taxon>
        <taxon>Chitinophagia</taxon>
        <taxon>Chitinophagales</taxon>
        <taxon>Chitinophagaceae</taxon>
        <taxon>Chitinophaga</taxon>
    </lineage>
</organism>
<dbReference type="InterPro" id="IPR006068">
    <property type="entry name" value="ATPase_P-typ_cation-transptr_C"/>
</dbReference>
<dbReference type="Pfam" id="PF00690">
    <property type="entry name" value="Cation_ATPase_N"/>
    <property type="match status" value="1"/>
</dbReference>
<comment type="catalytic activity">
    <reaction evidence="17">
        <text>Mg(2+)(out) + ATP + H2O = Mg(2+)(in) + ADP + phosphate + H(+)</text>
        <dbReference type="Rhea" id="RHEA:10260"/>
        <dbReference type="ChEBI" id="CHEBI:15377"/>
        <dbReference type="ChEBI" id="CHEBI:15378"/>
        <dbReference type="ChEBI" id="CHEBI:18420"/>
        <dbReference type="ChEBI" id="CHEBI:30616"/>
        <dbReference type="ChEBI" id="CHEBI:43474"/>
        <dbReference type="ChEBI" id="CHEBI:456216"/>
        <dbReference type="EC" id="7.2.2.14"/>
    </reaction>
</comment>
<keyword evidence="10" id="KW-0547">Nucleotide-binding</keyword>
<keyword evidence="13" id="KW-1278">Translocase</keyword>
<dbReference type="Gene3D" id="1.20.1110.10">
    <property type="entry name" value="Calcium-transporting ATPase, transmembrane domain"/>
    <property type="match status" value="1"/>
</dbReference>
<dbReference type="NCBIfam" id="TIGR01524">
    <property type="entry name" value="ATPase-IIIB_Mg"/>
    <property type="match status" value="1"/>
</dbReference>
<comment type="subcellular location">
    <subcellularLocation>
        <location evidence="2">Cell inner membrane</location>
        <topology evidence="2">Multi-pass membrane protein</topology>
    </subcellularLocation>
</comment>
<dbReference type="PRINTS" id="PR01836">
    <property type="entry name" value="MGATPASE"/>
</dbReference>
<feature type="transmembrane region" description="Helical" evidence="18">
    <location>
        <begin position="86"/>
        <end position="105"/>
    </location>
</feature>
<dbReference type="SMART" id="SM00831">
    <property type="entry name" value="Cation_ATPase_N"/>
    <property type="match status" value="1"/>
</dbReference>
<dbReference type="InterPro" id="IPR006415">
    <property type="entry name" value="P-type_ATPase_IIIB"/>
</dbReference>
<evidence type="ECO:0000256" key="2">
    <source>
        <dbReference type="ARBA" id="ARBA00004429"/>
    </source>
</evidence>
<evidence type="ECO:0000256" key="13">
    <source>
        <dbReference type="ARBA" id="ARBA00022967"/>
    </source>
</evidence>
<dbReference type="InterPro" id="IPR018303">
    <property type="entry name" value="ATPase_P-typ_P_site"/>
</dbReference>
<dbReference type="SFLD" id="SFLDS00003">
    <property type="entry name" value="Haloacid_Dehalogenase"/>
    <property type="match status" value="1"/>
</dbReference>
<dbReference type="NCBIfam" id="TIGR01494">
    <property type="entry name" value="ATPase_P-type"/>
    <property type="match status" value="2"/>
</dbReference>
<dbReference type="Pfam" id="PF00689">
    <property type="entry name" value="Cation_ATPase_C"/>
    <property type="match status" value="1"/>
</dbReference>
<dbReference type="SFLD" id="SFLDG00002">
    <property type="entry name" value="C1.7:_P-type_atpase_like"/>
    <property type="match status" value="1"/>
</dbReference>
<dbReference type="InterPro" id="IPR004014">
    <property type="entry name" value="ATPase_P-typ_cation-transptr_N"/>
</dbReference>
<feature type="transmembrane region" description="Helical" evidence="18">
    <location>
        <begin position="278"/>
        <end position="298"/>
    </location>
</feature>
<keyword evidence="15 18" id="KW-0472">Membrane</keyword>
<evidence type="ECO:0000256" key="1">
    <source>
        <dbReference type="ARBA" id="ARBA00003954"/>
    </source>
</evidence>
<feature type="domain" description="Cation-transporting P-type ATPase N-terminal" evidence="19">
    <location>
        <begin position="9"/>
        <end position="82"/>
    </location>
</feature>
<dbReference type="InterPro" id="IPR023214">
    <property type="entry name" value="HAD_sf"/>
</dbReference>
<dbReference type="PROSITE" id="PS00154">
    <property type="entry name" value="ATPASE_E1_E2"/>
    <property type="match status" value="1"/>
</dbReference>
<dbReference type="PANTHER" id="PTHR42861">
    <property type="entry name" value="CALCIUM-TRANSPORTING ATPASE"/>
    <property type="match status" value="1"/>
</dbReference>
<dbReference type="InterPro" id="IPR059000">
    <property type="entry name" value="ATPase_P-type_domA"/>
</dbReference>
<sequence>MLTEVGSRQFSAVPVEQLYTQLKCAKDGLTTGEAAERLKRQDKLFRTESQFKKELKLLFRQFFNPLVLLLVVAVLLSAILGESSDAYIILFILLVTGLLGFWQEVNAGRAFDRLKKMIEMKHTVLRNGSTVEVATAGIVAGDVLKLAAGDIIPADCRVVESDELHVNESTLTGESYPVEKAPGEVDATLPLARKHNCLWQGTNVVSGTARALVVNTGSQTLFGQMAHSLTQTPETAFEKGIRRFGFFLLRITIILALVILIANLYFKKPLFDAVLFSLALAVGMAPELLPAIMTFAMSAGARRMMKKKVIVKKLSSIFNFGEMNVLCTDKTGTITEGNVKVKDIVDAYGIASNEIRLYAWLNAYLQNGFPNPLDKAIVSLNLSLNGYEKINEIPYDFIRKRLSVAVRNEQQRIFITKGAFTNVLEVCTSVRSKNGDTEPISADIRDEIEKRFIAYSEDGCRVLGLAVKQLENEKINRRDEQQMTFVGYILLEDPLKESAQASIEKLEKMHIGIKIITGDNRYAALHAAQKIGMKNPVVLIGEDLDKLSPEALVIKAKQTDVFSETEPHQKERIVKALQKSHFTVAYLGDGINDVAAINAADIGISTNNAVDVAKEAADFVFLEKDLAVLAEGVYEGRRSFANSMKYIFITTGATFGNMLSVACASLFLPFLPMLPKQILLTNLITDFPFLTIAADRVDEDQLTMPGQWNLNLIRNFMITYGLHSSLFDLATFYILYFHFRLSESPFQTGWFMESVITEILIIFIVRTRKFILKSKPGKLLVITSSIAVLMAVVLPLSPFADILGLSIAHTRQVIAIILLLLTYVITGEWLKRWFFKRSAQKG</sequence>
<dbReference type="SUPFAM" id="SSF81653">
    <property type="entry name" value="Calcium ATPase, transduction domain A"/>
    <property type="match status" value="1"/>
</dbReference>
<keyword evidence="11" id="KW-0067">ATP-binding</keyword>
<dbReference type="SFLD" id="SFLDF00027">
    <property type="entry name" value="p-type_atpase"/>
    <property type="match status" value="1"/>
</dbReference>
<evidence type="ECO:0000256" key="3">
    <source>
        <dbReference type="ARBA" id="ARBA00008746"/>
    </source>
</evidence>
<evidence type="ECO:0000313" key="21">
    <source>
        <dbReference type="Proteomes" id="UP000830198"/>
    </source>
</evidence>
<protein>
    <recommendedName>
        <fullName evidence="5">Magnesium-transporting ATPase, P-type 1</fullName>
        <ecNumber evidence="4">7.2.2.14</ecNumber>
    </recommendedName>
    <alternativeName>
        <fullName evidence="16">Mg(2+) transport ATPase, P-type 1</fullName>
    </alternativeName>
</protein>
<dbReference type="Pfam" id="PF00122">
    <property type="entry name" value="E1-E2_ATPase"/>
    <property type="match status" value="1"/>
</dbReference>
<name>A0ABY4HTY8_CHIFI</name>
<evidence type="ECO:0000256" key="12">
    <source>
        <dbReference type="ARBA" id="ARBA00022842"/>
    </source>
</evidence>
<feature type="transmembrane region" description="Helical" evidence="18">
    <location>
        <begin position="812"/>
        <end position="830"/>
    </location>
</feature>
<comment type="similarity">
    <text evidence="3">Belongs to the cation transport ATPase (P-type) (TC 3.A.3) family. Type IIIB subfamily.</text>
</comment>
<dbReference type="InterPro" id="IPR036412">
    <property type="entry name" value="HAD-like_sf"/>
</dbReference>
<dbReference type="Pfam" id="PF08282">
    <property type="entry name" value="Hydrolase_3"/>
    <property type="match status" value="1"/>
</dbReference>
<evidence type="ECO:0000256" key="17">
    <source>
        <dbReference type="ARBA" id="ARBA00047295"/>
    </source>
</evidence>
<feature type="transmembrane region" description="Helical" evidence="18">
    <location>
        <begin position="677"/>
        <end position="694"/>
    </location>
</feature>
<dbReference type="Pfam" id="PF13246">
    <property type="entry name" value="Cation_ATPase"/>
    <property type="match status" value="1"/>
</dbReference>
<feature type="transmembrane region" description="Helical" evidence="18">
    <location>
        <begin position="748"/>
        <end position="767"/>
    </location>
</feature>
<dbReference type="EMBL" id="CP095855">
    <property type="protein sequence ID" value="UPK67251.1"/>
    <property type="molecule type" value="Genomic_DNA"/>
</dbReference>
<keyword evidence="6" id="KW-1003">Cell membrane</keyword>
<feature type="transmembrane region" description="Helical" evidence="18">
    <location>
        <begin position="779"/>
        <end position="800"/>
    </location>
</feature>
<dbReference type="Gene3D" id="3.40.50.1000">
    <property type="entry name" value="HAD superfamily/HAD-like"/>
    <property type="match status" value="1"/>
</dbReference>
<evidence type="ECO:0000313" key="20">
    <source>
        <dbReference type="EMBL" id="UPK67251.1"/>
    </source>
</evidence>
<dbReference type="InterPro" id="IPR001757">
    <property type="entry name" value="P_typ_ATPase"/>
</dbReference>
<evidence type="ECO:0000256" key="5">
    <source>
        <dbReference type="ARBA" id="ARBA00013555"/>
    </source>
</evidence>
<accession>A0ABY4HTY8</accession>
<feature type="transmembrane region" description="Helical" evidence="18">
    <location>
        <begin position="247"/>
        <end position="266"/>
    </location>
</feature>
<dbReference type="Proteomes" id="UP000830198">
    <property type="component" value="Chromosome"/>
</dbReference>
<evidence type="ECO:0000256" key="8">
    <source>
        <dbReference type="ARBA" id="ARBA00022553"/>
    </source>
</evidence>
<dbReference type="InterPro" id="IPR023299">
    <property type="entry name" value="ATPase_P-typ_cyto_dom_N"/>
</dbReference>
<evidence type="ECO:0000256" key="4">
    <source>
        <dbReference type="ARBA" id="ARBA00012786"/>
    </source>
</evidence>
<gene>
    <name evidence="20" type="primary">mgtA</name>
    <name evidence="20" type="ORF">MYF79_20125</name>
</gene>
<evidence type="ECO:0000256" key="11">
    <source>
        <dbReference type="ARBA" id="ARBA00022840"/>
    </source>
</evidence>
<dbReference type="Gene3D" id="3.40.1110.10">
    <property type="entry name" value="Calcium-transporting ATPase, cytoplasmic domain N"/>
    <property type="match status" value="1"/>
</dbReference>
<keyword evidence="8" id="KW-0597">Phosphoprotein</keyword>
<dbReference type="InterPro" id="IPR023298">
    <property type="entry name" value="ATPase_P-typ_TM_dom_sf"/>
</dbReference>
<feature type="transmembrane region" description="Helical" evidence="18">
    <location>
        <begin position="646"/>
        <end position="671"/>
    </location>
</feature>
<evidence type="ECO:0000256" key="16">
    <source>
        <dbReference type="ARBA" id="ARBA00029806"/>
    </source>
</evidence>
<evidence type="ECO:0000256" key="14">
    <source>
        <dbReference type="ARBA" id="ARBA00022989"/>
    </source>
</evidence>
<reference evidence="20 21" key="1">
    <citation type="submission" date="2022-04" db="EMBL/GenBank/DDBJ databases">
        <title>The arsenic-methylating capacity of Chitinophaga filiformis YT5 during chitin decomposition.</title>
        <authorList>
            <person name="Chen G."/>
            <person name="Liang Y."/>
        </authorList>
    </citation>
    <scope>NUCLEOTIDE SEQUENCE [LARGE SCALE GENOMIC DNA]</scope>
    <source>
        <strain evidence="20 21">YT5</strain>
    </source>
</reference>
<evidence type="ECO:0000256" key="9">
    <source>
        <dbReference type="ARBA" id="ARBA00022692"/>
    </source>
</evidence>
<comment type="function">
    <text evidence="1">Mediates magnesium influx to the cytosol.</text>
</comment>
<feature type="transmembrane region" description="Helical" evidence="18">
    <location>
        <begin position="62"/>
        <end position="80"/>
    </location>
</feature>
<keyword evidence="14 18" id="KW-1133">Transmembrane helix</keyword>
<evidence type="ECO:0000256" key="7">
    <source>
        <dbReference type="ARBA" id="ARBA00022519"/>
    </source>
</evidence>
<dbReference type="EC" id="7.2.2.14" evidence="4"/>
<evidence type="ECO:0000256" key="6">
    <source>
        <dbReference type="ARBA" id="ARBA00022475"/>
    </source>
</evidence>
<dbReference type="InterPro" id="IPR008250">
    <property type="entry name" value="ATPase_P-typ_transduc_dom_A_sf"/>
</dbReference>
<proteinExistence type="inferred from homology"/>
<keyword evidence="12" id="KW-0460">Magnesium</keyword>
<dbReference type="RefSeq" id="WP_247809469.1">
    <property type="nucleotide sequence ID" value="NZ_CP095855.1"/>
</dbReference>
<dbReference type="InterPro" id="IPR044492">
    <property type="entry name" value="P_typ_ATPase_HD_dom"/>
</dbReference>
<dbReference type="Gene3D" id="2.70.150.10">
    <property type="entry name" value="Calcium-transporting ATPase, cytoplasmic transduction domain A"/>
    <property type="match status" value="1"/>
</dbReference>
<dbReference type="SUPFAM" id="SSF81665">
    <property type="entry name" value="Calcium ATPase, transmembrane domain M"/>
    <property type="match status" value="1"/>
</dbReference>
<keyword evidence="9 18" id="KW-0812">Transmembrane</keyword>
<evidence type="ECO:0000256" key="10">
    <source>
        <dbReference type="ARBA" id="ARBA00022741"/>
    </source>
</evidence>